<evidence type="ECO:0000256" key="3">
    <source>
        <dbReference type="PROSITE-ProRule" id="PRU00221"/>
    </source>
</evidence>
<dbReference type="InterPro" id="IPR015943">
    <property type="entry name" value="WD40/YVTN_repeat-like_dom_sf"/>
</dbReference>
<evidence type="ECO:0000313" key="7">
    <source>
        <dbReference type="Proteomes" id="UP000694420"/>
    </source>
</evidence>
<evidence type="ECO:0000256" key="2">
    <source>
        <dbReference type="ARBA" id="ARBA00022737"/>
    </source>
</evidence>
<name>A0A8C6ZKP3_NOTPE</name>
<dbReference type="Proteomes" id="UP000694420">
    <property type="component" value="Unplaced"/>
</dbReference>
<dbReference type="SUPFAM" id="SSF50978">
    <property type="entry name" value="WD40 repeat-like"/>
    <property type="match status" value="1"/>
</dbReference>
<proteinExistence type="inferred from homology"/>
<keyword evidence="7" id="KW-1185">Reference proteome</keyword>
<dbReference type="Pfam" id="PF08953">
    <property type="entry name" value="DUF1899"/>
    <property type="match status" value="1"/>
</dbReference>
<dbReference type="PANTHER" id="PTHR10856">
    <property type="entry name" value="CORONIN"/>
    <property type="match status" value="1"/>
</dbReference>
<dbReference type="SMART" id="SM01166">
    <property type="entry name" value="DUF1899"/>
    <property type="match status" value="1"/>
</dbReference>
<dbReference type="InterPro" id="IPR015048">
    <property type="entry name" value="DUF1899"/>
</dbReference>
<protein>
    <recommendedName>
        <fullName evidence="4">Coronin</fullName>
    </recommendedName>
</protein>
<dbReference type="InterPro" id="IPR036322">
    <property type="entry name" value="WD40_repeat_dom_sf"/>
</dbReference>
<dbReference type="InterPro" id="IPR015505">
    <property type="entry name" value="Coronin"/>
</dbReference>
<feature type="repeat" description="WD" evidence="3">
    <location>
        <begin position="154"/>
        <end position="195"/>
    </location>
</feature>
<dbReference type="Pfam" id="PF00400">
    <property type="entry name" value="WD40"/>
    <property type="match status" value="1"/>
</dbReference>
<evidence type="ECO:0000256" key="1">
    <source>
        <dbReference type="ARBA" id="ARBA00022574"/>
    </source>
</evidence>
<dbReference type="PROSITE" id="PS50082">
    <property type="entry name" value="WD_REPEATS_2"/>
    <property type="match status" value="1"/>
</dbReference>
<dbReference type="SMART" id="SM00320">
    <property type="entry name" value="WD40"/>
    <property type="match status" value="2"/>
</dbReference>
<reference evidence="6" key="1">
    <citation type="submission" date="2025-08" db="UniProtKB">
        <authorList>
            <consortium name="Ensembl"/>
        </authorList>
    </citation>
    <scope>IDENTIFICATION</scope>
</reference>
<dbReference type="Gene3D" id="2.130.10.10">
    <property type="entry name" value="YVTN repeat-like/Quinoprotein amine dehydrogenase"/>
    <property type="match status" value="1"/>
</dbReference>
<dbReference type="GO" id="GO:0051015">
    <property type="term" value="F:actin filament binding"/>
    <property type="evidence" value="ECO:0007669"/>
    <property type="project" value="TreeGrafter"/>
</dbReference>
<organism evidence="6 7">
    <name type="scientific">Nothoprocta perdicaria</name>
    <name type="common">Chilean tinamou</name>
    <name type="synonym">Crypturus perdicarius</name>
    <dbReference type="NCBI Taxonomy" id="30464"/>
    <lineage>
        <taxon>Eukaryota</taxon>
        <taxon>Metazoa</taxon>
        <taxon>Chordata</taxon>
        <taxon>Craniata</taxon>
        <taxon>Vertebrata</taxon>
        <taxon>Euteleostomi</taxon>
        <taxon>Archelosauria</taxon>
        <taxon>Archosauria</taxon>
        <taxon>Dinosauria</taxon>
        <taxon>Saurischia</taxon>
        <taxon>Theropoda</taxon>
        <taxon>Coelurosauria</taxon>
        <taxon>Aves</taxon>
        <taxon>Palaeognathae</taxon>
        <taxon>Tinamiformes</taxon>
        <taxon>Tinamidae</taxon>
        <taxon>Nothoprocta</taxon>
    </lineage>
</organism>
<comment type="similarity">
    <text evidence="4">Belongs to the WD repeat coronin family.</text>
</comment>
<dbReference type="InterPro" id="IPR001680">
    <property type="entry name" value="WD40_rpt"/>
</dbReference>
<dbReference type="AlphaFoldDB" id="A0A8C6ZKP3"/>
<reference evidence="6" key="2">
    <citation type="submission" date="2025-09" db="UniProtKB">
        <authorList>
            <consortium name="Ensembl"/>
        </authorList>
    </citation>
    <scope>IDENTIFICATION</scope>
</reference>
<dbReference type="Ensembl" id="ENSNPET00000013147.1">
    <property type="protein sequence ID" value="ENSNPEP00000012833.1"/>
    <property type="gene ID" value="ENSNPEG00000009584.1"/>
</dbReference>
<accession>A0A8C6ZKP3</accession>
<evidence type="ECO:0000256" key="4">
    <source>
        <dbReference type="RuleBase" id="RU280818"/>
    </source>
</evidence>
<keyword evidence="1 3" id="KW-0853">WD repeat</keyword>
<evidence type="ECO:0000259" key="5">
    <source>
        <dbReference type="SMART" id="SM01166"/>
    </source>
</evidence>
<dbReference type="PANTHER" id="PTHR10856:SF2">
    <property type="entry name" value="CORONIN-2A"/>
    <property type="match status" value="1"/>
</dbReference>
<feature type="domain" description="DUF1899" evidence="5">
    <location>
        <begin position="3"/>
        <end position="67"/>
    </location>
</feature>
<sequence>MRKGTEGSKFRHVYGKAANKDKCYDCVPITLSVHDNHFCAVNPHFIAVVTECAGGGAFLVIPIHQVSTEHGWKGPQGSSSPTPCTRRVTQSTGHRAVKIWDIPKHFLTRNITSPNKELLGHTRRVGLIEWHPTASNILFSSGYDYKVGYFSAILDIHKDVILSMSFNTDGSLLATACRDRNIRLIDPRAGLVLQVGWIQRFVVQLISFGCISSSG</sequence>
<keyword evidence="2 4" id="KW-0677">Repeat</keyword>
<evidence type="ECO:0000313" key="6">
    <source>
        <dbReference type="Ensembl" id="ENSNPEP00000012833.1"/>
    </source>
</evidence>